<accession>A0ABT5Z9K8</accession>
<protein>
    <recommendedName>
        <fullName evidence="3">Acyl carrier protein</fullName>
    </recommendedName>
</protein>
<name>A0ABT5Z9K8_9ACTN</name>
<evidence type="ECO:0000313" key="2">
    <source>
        <dbReference type="Proteomes" id="UP001220022"/>
    </source>
</evidence>
<dbReference type="SUPFAM" id="SSF47336">
    <property type="entry name" value="ACP-like"/>
    <property type="match status" value="1"/>
</dbReference>
<keyword evidence="2" id="KW-1185">Reference proteome</keyword>
<dbReference type="Proteomes" id="UP001220022">
    <property type="component" value="Unassembled WGS sequence"/>
</dbReference>
<dbReference type="InterPro" id="IPR036736">
    <property type="entry name" value="ACP-like_sf"/>
</dbReference>
<sequence length="88" mass="9244">MPVPDARSLLAQVIPGALAEQIPPDARLRSVGVGSGELIRLSLLVEEACQAELTEEQIDGLHTLDDIDRLLTGCRNAPARAASGGEES</sequence>
<proteinExistence type="predicted"/>
<dbReference type="RefSeq" id="WP_275821048.1">
    <property type="nucleotide sequence ID" value="NZ_BAAANM010000033.1"/>
</dbReference>
<reference evidence="1 2" key="1">
    <citation type="submission" date="2023-03" db="EMBL/GenBank/DDBJ databases">
        <title>Draft genome sequence of type strain Streptomyces ferralitis JCM 14344.</title>
        <authorList>
            <person name="Klaysubun C."/>
            <person name="Duangmal K."/>
        </authorList>
    </citation>
    <scope>NUCLEOTIDE SEQUENCE [LARGE SCALE GENOMIC DNA]</scope>
    <source>
        <strain evidence="1 2">JCM 14344</strain>
    </source>
</reference>
<evidence type="ECO:0000313" key="1">
    <source>
        <dbReference type="EMBL" id="MDF2260439.1"/>
    </source>
</evidence>
<evidence type="ECO:0008006" key="3">
    <source>
        <dbReference type="Google" id="ProtNLM"/>
    </source>
</evidence>
<comment type="caution">
    <text evidence="1">The sequence shown here is derived from an EMBL/GenBank/DDBJ whole genome shotgun (WGS) entry which is preliminary data.</text>
</comment>
<organism evidence="1 2">
    <name type="scientific">Streptantibioticus ferralitis</name>
    <dbReference type="NCBI Taxonomy" id="236510"/>
    <lineage>
        <taxon>Bacteria</taxon>
        <taxon>Bacillati</taxon>
        <taxon>Actinomycetota</taxon>
        <taxon>Actinomycetes</taxon>
        <taxon>Kitasatosporales</taxon>
        <taxon>Streptomycetaceae</taxon>
        <taxon>Streptantibioticus</taxon>
    </lineage>
</organism>
<gene>
    <name evidence="1" type="ORF">P2L57_33435</name>
</gene>
<dbReference type="EMBL" id="JARHTQ010000034">
    <property type="protein sequence ID" value="MDF2260439.1"/>
    <property type="molecule type" value="Genomic_DNA"/>
</dbReference>